<keyword evidence="2" id="KW-1185">Reference proteome</keyword>
<dbReference type="WBParaSite" id="Csp11.Scaffold408.g945.t1">
    <property type="protein sequence ID" value="Csp11.Scaffold408.g945.t1"/>
    <property type="gene ID" value="Csp11.Scaffold408.g945"/>
</dbReference>
<reference evidence="3" key="1">
    <citation type="submission" date="2016-11" db="UniProtKB">
        <authorList>
            <consortium name="WormBaseParasite"/>
        </authorList>
    </citation>
    <scope>IDENTIFICATION</scope>
</reference>
<evidence type="ECO:0000313" key="2">
    <source>
        <dbReference type="Proteomes" id="UP000095282"/>
    </source>
</evidence>
<evidence type="ECO:0000313" key="3">
    <source>
        <dbReference type="WBParaSite" id="Csp11.Scaffold408.g945.t1"/>
    </source>
</evidence>
<accession>A0A1I7SZ95</accession>
<feature type="compositionally biased region" description="Basic residues" evidence="1">
    <location>
        <begin position="91"/>
        <end position="105"/>
    </location>
</feature>
<feature type="region of interest" description="Disordered" evidence="1">
    <location>
        <begin position="82"/>
        <end position="111"/>
    </location>
</feature>
<sequence>MERDPCLIVRKKNGEYIAYDKEKLLSGSESLSFPGLAKNLMPMHKDTFAEDGLSDDSFTLLQMFIENGEKKSRNVVEIDEEDLKKDEKRKERNRKTRENKKNKRRMEKEEVVEIETPELSKESFKKIKNVAEMNIKLKSIVKQIDELLKQL</sequence>
<dbReference type="Proteomes" id="UP000095282">
    <property type="component" value="Unplaced"/>
</dbReference>
<proteinExistence type="predicted"/>
<evidence type="ECO:0000256" key="1">
    <source>
        <dbReference type="SAM" id="MobiDB-lite"/>
    </source>
</evidence>
<protein>
    <submittedName>
        <fullName evidence="3">BZIP domain-containing protein</fullName>
    </submittedName>
</protein>
<name>A0A1I7SZ95_9PELO</name>
<dbReference type="AlphaFoldDB" id="A0A1I7SZ95"/>
<organism evidence="2 3">
    <name type="scientific">Caenorhabditis tropicalis</name>
    <dbReference type="NCBI Taxonomy" id="1561998"/>
    <lineage>
        <taxon>Eukaryota</taxon>
        <taxon>Metazoa</taxon>
        <taxon>Ecdysozoa</taxon>
        <taxon>Nematoda</taxon>
        <taxon>Chromadorea</taxon>
        <taxon>Rhabditida</taxon>
        <taxon>Rhabditina</taxon>
        <taxon>Rhabditomorpha</taxon>
        <taxon>Rhabditoidea</taxon>
        <taxon>Rhabditidae</taxon>
        <taxon>Peloderinae</taxon>
        <taxon>Caenorhabditis</taxon>
    </lineage>
</organism>